<dbReference type="OrthoDB" id="2392202at2759"/>
<evidence type="ECO:0000313" key="3">
    <source>
        <dbReference type="Proteomes" id="UP000094112"/>
    </source>
</evidence>
<dbReference type="AlphaFoldDB" id="A0A1E3P576"/>
<organism evidence="2 3">
    <name type="scientific">Wickerhamomyces anomalus (strain ATCC 58044 / CBS 1984 / NCYC 433 / NRRL Y-366-8)</name>
    <name type="common">Yeast</name>
    <name type="synonym">Hansenula anomala</name>
    <dbReference type="NCBI Taxonomy" id="683960"/>
    <lineage>
        <taxon>Eukaryota</taxon>
        <taxon>Fungi</taxon>
        <taxon>Dikarya</taxon>
        <taxon>Ascomycota</taxon>
        <taxon>Saccharomycotina</taxon>
        <taxon>Saccharomycetes</taxon>
        <taxon>Phaffomycetales</taxon>
        <taxon>Wickerhamomycetaceae</taxon>
        <taxon>Wickerhamomyces</taxon>
    </lineage>
</organism>
<evidence type="ECO:0000259" key="1">
    <source>
        <dbReference type="PROSITE" id="PS50142"/>
    </source>
</evidence>
<proteinExistence type="predicted"/>
<dbReference type="SUPFAM" id="SSF69065">
    <property type="entry name" value="RNase III domain-like"/>
    <property type="match status" value="1"/>
</dbReference>
<evidence type="ECO:0000313" key="2">
    <source>
        <dbReference type="EMBL" id="ODQ60619.1"/>
    </source>
</evidence>
<dbReference type="GeneID" id="30200368"/>
<reference evidence="2 3" key="1">
    <citation type="journal article" date="2016" name="Proc. Natl. Acad. Sci. U.S.A.">
        <title>Comparative genomics of biotechnologically important yeasts.</title>
        <authorList>
            <person name="Riley R."/>
            <person name="Haridas S."/>
            <person name="Wolfe K.H."/>
            <person name="Lopes M.R."/>
            <person name="Hittinger C.T."/>
            <person name="Goeker M."/>
            <person name="Salamov A.A."/>
            <person name="Wisecaver J.H."/>
            <person name="Long T.M."/>
            <person name="Calvey C.H."/>
            <person name="Aerts A.L."/>
            <person name="Barry K.W."/>
            <person name="Choi C."/>
            <person name="Clum A."/>
            <person name="Coughlan A.Y."/>
            <person name="Deshpande S."/>
            <person name="Douglass A.P."/>
            <person name="Hanson S.J."/>
            <person name="Klenk H.-P."/>
            <person name="LaButti K.M."/>
            <person name="Lapidus A."/>
            <person name="Lindquist E.A."/>
            <person name="Lipzen A.M."/>
            <person name="Meier-Kolthoff J.P."/>
            <person name="Ohm R.A."/>
            <person name="Otillar R.P."/>
            <person name="Pangilinan J.L."/>
            <person name="Peng Y."/>
            <person name="Rokas A."/>
            <person name="Rosa C.A."/>
            <person name="Scheuner C."/>
            <person name="Sibirny A.A."/>
            <person name="Slot J.C."/>
            <person name="Stielow J.B."/>
            <person name="Sun H."/>
            <person name="Kurtzman C.P."/>
            <person name="Blackwell M."/>
            <person name="Grigoriev I.V."/>
            <person name="Jeffries T.W."/>
        </authorList>
    </citation>
    <scope>NUCLEOTIDE SEQUENCE [LARGE SCALE GENOMIC DNA]</scope>
    <source>
        <strain evidence="3">ATCC 58044 / CBS 1984 / NCYC 433 / NRRL Y-366-8</strain>
    </source>
</reference>
<accession>A0A1E3P576</accession>
<dbReference type="CDD" id="cd00593">
    <property type="entry name" value="RIBOc"/>
    <property type="match status" value="1"/>
</dbReference>
<dbReference type="GO" id="GO:0004525">
    <property type="term" value="F:ribonuclease III activity"/>
    <property type="evidence" value="ECO:0007669"/>
    <property type="project" value="InterPro"/>
</dbReference>
<dbReference type="InterPro" id="IPR036389">
    <property type="entry name" value="RNase_III_sf"/>
</dbReference>
<feature type="domain" description="RNase III" evidence="1">
    <location>
        <begin position="28"/>
        <end position="122"/>
    </location>
</feature>
<protein>
    <recommendedName>
        <fullName evidence="1">RNase III domain-containing protein</fullName>
    </recommendedName>
</protein>
<keyword evidence="3" id="KW-1185">Reference proteome</keyword>
<dbReference type="GO" id="GO:0006396">
    <property type="term" value="P:RNA processing"/>
    <property type="evidence" value="ECO:0007669"/>
    <property type="project" value="InterPro"/>
</dbReference>
<gene>
    <name evidence="2" type="ORF">WICANDRAFT_61186</name>
</gene>
<name>A0A1E3P576_WICAA</name>
<dbReference type="PROSITE" id="PS50142">
    <property type="entry name" value="RNASE_3_2"/>
    <property type="match status" value="1"/>
</dbReference>
<dbReference type="InterPro" id="IPR000999">
    <property type="entry name" value="RNase_III_dom"/>
</dbReference>
<dbReference type="Gene3D" id="1.10.1520.10">
    <property type="entry name" value="Ribonuclease III domain"/>
    <property type="match status" value="1"/>
</dbReference>
<dbReference type="Pfam" id="PF00636">
    <property type="entry name" value="Ribonuclease_3"/>
    <property type="match status" value="1"/>
</dbReference>
<dbReference type="Proteomes" id="UP000094112">
    <property type="component" value="Unassembled WGS sequence"/>
</dbReference>
<dbReference type="STRING" id="683960.A0A1E3P576"/>
<sequence>MFQSQKFLPKLPIIENDEILKIVFTAGSSENFSKYELLGDFIFSTVVLEVLLSIEPKLSKANVAILKSHLVSNKLMREWSILYDLGSYVFPDIKGQGQTERTIKWYADLFEAYVAGVYLDKKESGMLRLKA</sequence>
<dbReference type="EMBL" id="KV454209">
    <property type="protein sequence ID" value="ODQ60619.1"/>
    <property type="molecule type" value="Genomic_DNA"/>
</dbReference>
<dbReference type="RefSeq" id="XP_019039826.1">
    <property type="nucleotide sequence ID" value="XM_019183122.1"/>
</dbReference>